<name>A0A7S3ZXV7_9STRA</name>
<keyword evidence="4" id="KW-1185">Reference proteome</keyword>
<protein>
    <recommendedName>
        <fullName evidence="5">Plastid lipid-associated protein/fibrillin conserved domain-containing protein</fullName>
    </recommendedName>
</protein>
<dbReference type="OrthoDB" id="10648857at2759"/>
<proteinExistence type="predicted"/>
<evidence type="ECO:0008006" key="5">
    <source>
        <dbReference type="Google" id="ProtNLM"/>
    </source>
</evidence>
<gene>
    <name evidence="2" type="ORF">PCAL00307_LOCUS12591</name>
    <name evidence="3" type="ORF">PECAL_2P30420</name>
</gene>
<evidence type="ECO:0000313" key="3">
    <source>
        <dbReference type="EMBL" id="CAH0369898.1"/>
    </source>
</evidence>
<accession>A0A7S3ZXV7</accession>
<sequence>MAAARLLALACAVHQASSFAAPLSRPAGVVVDELLPLLDEGGTTRSRNKSPETISKIDACLEELREAGRGAKVLDDPRLFGEYEIKYFDRSVDGGRDGGDDAVKKPSIAKRLRKAIFFLPFKAIRLGLKSTGTYQHVLEPQTIVNYVTFRFFGVPAAVTAKAEFARETADELAAARALSNGTVPLSTETARVVFDAPRVSFGRRGRLNFEVTGPSAQPPVDLCTTYVDDRVRCGIAARGGKFVFRRYNETEPADGWEALLKQEPVSGKVFFGLSVLGAAAGAFAPVPTLLGVPVGLFVSGKAAIATARYDPGLGDVA</sequence>
<reference evidence="2" key="1">
    <citation type="submission" date="2021-01" db="EMBL/GenBank/DDBJ databases">
        <authorList>
            <person name="Corre E."/>
            <person name="Pelletier E."/>
            <person name="Niang G."/>
            <person name="Scheremetjew M."/>
            <person name="Finn R."/>
            <person name="Kale V."/>
            <person name="Holt S."/>
            <person name="Cochrane G."/>
            <person name="Meng A."/>
            <person name="Brown T."/>
            <person name="Cohen L."/>
        </authorList>
    </citation>
    <scope>NUCLEOTIDE SEQUENCE</scope>
    <source>
        <strain evidence="2">CCMP1756</strain>
    </source>
</reference>
<evidence type="ECO:0000313" key="4">
    <source>
        <dbReference type="Proteomes" id="UP000789595"/>
    </source>
</evidence>
<feature type="signal peptide" evidence="1">
    <location>
        <begin position="1"/>
        <end position="18"/>
    </location>
</feature>
<evidence type="ECO:0000313" key="2">
    <source>
        <dbReference type="EMBL" id="CAE0697155.1"/>
    </source>
</evidence>
<keyword evidence="1" id="KW-0732">Signal</keyword>
<dbReference type="EMBL" id="HBIW01014627">
    <property type="protein sequence ID" value="CAE0697155.1"/>
    <property type="molecule type" value="Transcribed_RNA"/>
</dbReference>
<feature type="chain" id="PRO_5036212337" description="Plastid lipid-associated protein/fibrillin conserved domain-containing protein" evidence="1">
    <location>
        <begin position="19"/>
        <end position="317"/>
    </location>
</feature>
<dbReference type="AlphaFoldDB" id="A0A7S3ZXV7"/>
<dbReference type="Proteomes" id="UP000789595">
    <property type="component" value="Unassembled WGS sequence"/>
</dbReference>
<organism evidence="2">
    <name type="scientific">Pelagomonas calceolata</name>
    <dbReference type="NCBI Taxonomy" id="35677"/>
    <lineage>
        <taxon>Eukaryota</taxon>
        <taxon>Sar</taxon>
        <taxon>Stramenopiles</taxon>
        <taxon>Ochrophyta</taxon>
        <taxon>Pelagophyceae</taxon>
        <taxon>Pelagomonadales</taxon>
        <taxon>Pelagomonadaceae</taxon>
        <taxon>Pelagomonas</taxon>
    </lineage>
</organism>
<dbReference type="EMBL" id="CAKKNE010000002">
    <property type="protein sequence ID" value="CAH0369898.1"/>
    <property type="molecule type" value="Genomic_DNA"/>
</dbReference>
<reference evidence="3" key="2">
    <citation type="submission" date="2021-11" db="EMBL/GenBank/DDBJ databases">
        <authorList>
            <consortium name="Genoscope - CEA"/>
            <person name="William W."/>
        </authorList>
    </citation>
    <scope>NUCLEOTIDE SEQUENCE</scope>
</reference>
<evidence type="ECO:0000256" key="1">
    <source>
        <dbReference type="SAM" id="SignalP"/>
    </source>
</evidence>